<feature type="domain" description="Rv2993c-like N-terminal" evidence="3">
    <location>
        <begin position="1"/>
        <end position="56"/>
    </location>
</feature>
<dbReference type="InterPro" id="IPR011234">
    <property type="entry name" value="Fumarylacetoacetase-like_C"/>
</dbReference>
<proteinExistence type="predicted"/>
<dbReference type="Pfam" id="PF01557">
    <property type="entry name" value="FAA_hydrolase"/>
    <property type="match status" value="1"/>
</dbReference>
<name>A0ABT9IDB8_9ACTN</name>
<evidence type="ECO:0000256" key="1">
    <source>
        <dbReference type="ARBA" id="ARBA00022723"/>
    </source>
</evidence>
<dbReference type="PANTHER" id="PTHR11820">
    <property type="entry name" value="ACYLPYRUVASE"/>
    <property type="match status" value="1"/>
</dbReference>
<dbReference type="RefSeq" id="WP_306000197.1">
    <property type="nucleotide sequence ID" value="NZ_JASNFN010000013.1"/>
</dbReference>
<evidence type="ECO:0000259" key="2">
    <source>
        <dbReference type="Pfam" id="PF01557"/>
    </source>
</evidence>
<dbReference type="GO" id="GO:0016787">
    <property type="term" value="F:hydrolase activity"/>
    <property type="evidence" value="ECO:0007669"/>
    <property type="project" value="UniProtKB-KW"/>
</dbReference>
<evidence type="ECO:0000259" key="3">
    <source>
        <dbReference type="Pfam" id="PF10370"/>
    </source>
</evidence>
<dbReference type="InterPro" id="IPR036663">
    <property type="entry name" value="Fumarylacetoacetase_C_sf"/>
</dbReference>
<feature type="domain" description="Fumarylacetoacetase-like C-terminal" evidence="2">
    <location>
        <begin position="61"/>
        <end position="255"/>
    </location>
</feature>
<dbReference type="Proteomes" id="UP001233673">
    <property type="component" value="Unassembled WGS sequence"/>
</dbReference>
<dbReference type="Pfam" id="PF10370">
    <property type="entry name" value="Rv2993c-like_N"/>
    <property type="match status" value="1"/>
</dbReference>
<dbReference type="Gene3D" id="2.30.30.370">
    <property type="entry name" value="FAH"/>
    <property type="match status" value="1"/>
</dbReference>
<evidence type="ECO:0000313" key="5">
    <source>
        <dbReference type="Proteomes" id="UP001233673"/>
    </source>
</evidence>
<dbReference type="Gene3D" id="3.90.850.10">
    <property type="entry name" value="Fumarylacetoacetase-like, C-terminal domain"/>
    <property type="match status" value="1"/>
</dbReference>
<dbReference type="InterPro" id="IPR018833">
    <property type="entry name" value="Rv2993c-like_N"/>
</dbReference>
<reference evidence="5" key="1">
    <citation type="submission" date="2023-05" db="EMBL/GenBank/DDBJ databases">
        <title>Draft genome of Pseudofrankia sp. BMG5.37.</title>
        <authorList>
            <person name="Gtari M."/>
            <person name="Ghodhbane F."/>
            <person name="Sbissi I."/>
        </authorList>
    </citation>
    <scope>NUCLEOTIDE SEQUENCE [LARGE SCALE GENOMIC DNA]</scope>
    <source>
        <strain evidence="5">BMG 814</strain>
    </source>
</reference>
<keyword evidence="4" id="KW-0378">Hydrolase</keyword>
<protein>
    <submittedName>
        <fullName evidence="4">Fumarylacetoacetate hydrolase family protein</fullName>
    </submittedName>
</protein>
<comment type="caution">
    <text evidence="4">The sequence shown here is derived from an EMBL/GenBank/DDBJ whole genome shotgun (WGS) entry which is preliminary data.</text>
</comment>
<dbReference type="SUPFAM" id="SSF56529">
    <property type="entry name" value="FAH"/>
    <property type="match status" value="1"/>
</dbReference>
<evidence type="ECO:0000313" key="4">
    <source>
        <dbReference type="EMBL" id="MDP5183574.1"/>
    </source>
</evidence>
<accession>A0ABT9IDB8</accession>
<dbReference type="EMBL" id="JASNFN010000013">
    <property type="protein sequence ID" value="MDP5183574.1"/>
    <property type="molecule type" value="Genomic_DNA"/>
</dbReference>
<keyword evidence="1" id="KW-0479">Metal-binding</keyword>
<dbReference type="PANTHER" id="PTHR11820:SF7">
    <property type="entry name" value="ACYLPYRUVASE FAHD1, MITOCHONDRIAL"/>
    <property type="match status" value="1"/>
</dbReference>
<gene>
    <name evidence="4" type="ORF">QOZ88_13090</name>
</gene>
<organism evidence="4 5">
    <name type="scientific">Blastococcus carthaginiensis</name>
    <dbReference type="NCBI Taxonomy" id="3050034"/>
    <lineage>
        <taxon>Bacteria</taxon>
        <taxon>Bacillati</taxon>
        <taxon>Actinomycetota</taxon>
        <taxon>Actinomycetes</taxon>
        <taxon>Geodermatophilales</taxon>
        <taxon>Geodermatophilaceae</taxon>
        <taxon>Blastococcus</taxon>
    </lineage>
</organism>
<sequence length="257" mass="27028">MRIARYQATSGGAPAYAVVEGDGDDAVLHALEGLPYDGLRRTGEQLRLAEAQLLAPVEPSKVVAFGRNYAEHAKELGNEVPEIPIVFLKPSTSVVGPDAEVEYPALTSDLHYEGELAVVIGRPCKAVAAGDVAAVVFGYTVANDLTMRDVQKREGQWTRGKGFDGACPLGPWVETDVDPSALALRSTVNGELRQDGTTADMLRDVAECISWVSQAMTLLPGDVVLTGTPAGVGSLQRGDDIAVTIEGIGTLATRIAG</sequence>
<keyword evidence="5" id="KW-1185">Reference proteome</keyword>